<sequence>MSASSTKSTKSTTSGMSTMSTMSTIADPAAGRQITVLNQCGSTIWPAMYTGGSAIPTQPTGWELASGDSTTFTVDDSWSSARIWARTGCTATDAGDFECLTGGCGAGTGGDVTCTGTGVPPATLAEFTLSASGTDNYDISLVDGFSIPLNIIPSASDCPAPECAVNINPLCPGTLRTAISENGLNLACMHPCNAGYGQETFGNRDCCTVDKLFGFRGYNDPALCQSCGVDFYDLFKDSCNTAYAYAYDDQYGTALWTCPGSSLSDYTIAFCPNGTDYVGSSEPSGPYLDATATCTSMVTSYSTTFSVGPSPTSTDTSATLSVVVTAASGVDSVATQAATSTTSAGSAGSVVSSGAVAQTSAAGSVVVALASPSASASACA</sequence>
<comment type="caution">
    <text evidence="2">The sequence shown here is derived from an EMBL/GenBank/DDBJ whole genome shotgun (WGS) entry which is preliminary data.</text>
</comment>
<evidence type="ECO:0000313" key="2">
    <source>
        <dbReference type="EMBL" id="RSH91668.1"/>
    </source>
</evidence>
<evidence type="ECO:0000313" key="3">
    <source>
        <dbReference type="Proteomes" id="UP000279259"/>
    </source>
</evidence>
<evidence type="ECO:0000256" key="1">
    <source>
        <dbReference type="SAM" id="MobiDB-lite"/>
    </source>
</evidence>
<dbReference type="SUPFAM" id="SSF49870">
    <property type="entry name" value="Osmotin, thaumatin-like protein"/>
    <property type="match status" value="1"/>
</dbReference>
<reference evidence="2 3" key="1">
    <citation type="submission" date="2018-11" db="EMBL/GenBank/DDBJ databases">
        <title>Genome sequence of Saitozyma podzolica DSM 27192.</title>
        <authorList>
            <person name="Aliyu H."/>
            <person name="Gorte O."/>
            <person name="Ochsenreither K."/>
        </authorList>
    </citation>
    <scope>NUCLEOTIDE SEQUENCE [LARGE SCALE GENOMIC DNA]</scope>
    <source>
        <strain evidence="2 3">DSM 27192</strain>
    </source>
</reference>
<dbReference type="PANTHER" id="PTHR31048">
    <property type="entry name" value="OS03G0233200 PROTEIN"/>
    <property type="match status" value="1"/>
</dbReference>
<protein>
    <recommendedName>
        <fullName evidence="4">Thaumatin-like protein 1</fullName>
    </recommendedName>
</protein>
<dbReference type="PRINTS" id="PR00347">
    <property type="entry name" value="THAUMATIN"/>
</dbReference>
<dbReference type="OrthoDB" id="430315at2759"/>
<feature type="region of interest" description="Disordered" evidence="1">
    <location>
        <begin position="1"/>
        <end position="20"/>
    </location>
</feature>
<dbReference type="PROSITE" id="PS51367">
    <property type="entry name" value="THAUMATIN_2"/>
    <property type="match status" value="1"/>
</dbReference>
<dbReference type="Gene3D" id="2.60.110.10">
    <property type="entry name" value="Thaumatin"/>
    <property type="match status" value="1"/>
</dbReference>
<keyword evidence="3" id="KW-1185">Reference proteome</keyword>
<dbReference type="STRING" id="1890683.A0A427YKN8"/>
<dbReference type="InterPro" id="IPR001938">
    <property type="entry name" value="Thaumatin"/>
</dbReference>
<evidence type="ECO:0008006" key="4">
    <source>
        <dbReference type="Google" id="ProtNLM"/>
    </source>
</evidence>
<gene>
    <name evidence="2" type="ORF">EHS25_009037</name>
</gene>
<dbReference type="InterPro" id="IPR037176">
    <property type="entry name" value="Osmotin/thaumatin-like_sf"/>
</dbReference>
<dbReference type="SMART" id="SM00205">
    <property type="entry name" value="THN"/>
    <property type="match status" value="1"/>
</dbReference>
<dbReference type="Pfam" id="PF00314">
    <property type="entry name" value="Thaumatin"/>
    <property type="match status" value="1"/>
</dbReference>
<proteinExistence type="predicted"/>
<dbReference type="Proteomes" id="UP000279259">
    <property type="component" value="Unassembled WGS sequence"/>
</dbReference>
<accession>A0A427YKN8</accession>
<dbReference type="EMBL" id="RSCD01000007">
    <property type="protein sequence ID" value="RSH91668.1"/>
    <property type="molecule type" value="Genomic_DNA"/>
</dbReference>
<name>A0A427YKN8_9TREE</name>
<dbReference type="AlphaFoldDB" id="A0A427YKN8"/>
<organism evidence="2 3">
    <name type="scientific">Saitozyma podzolica</name>
    <dbReference type="NCBI Taxonomy" id="1890683"/>
    <lineage>
        <taxon>Eukaryota</taxon>
        <taxon>Fungi</taxon>
        <taxon>Dikarya</taxon>
        <taxon>Basidiomycota</taxon>
        <taxon>Agaricomycotina</taxon>
        <taxon>Tremellomycetes</taxon>
        <taxon>Tremellales</taxon>
        <taxon>Trimorphomycetaceae</taxon>
        <taxon>Saitozyma</taxon>
    </lineage>
</organism>